<dbReference type="InterPro" id="IPR010982">
    <property type="entry name" value="Lambda_DNA-bd_dom_sf"/>
</dbReference>
<dbReference type="GO" id="GO:0003700">
    <property type="term" value="F:DNA-binding transcription factor activity"/>
    <property type="evidence" value="ECO:0007669"/>
    <property type="project" value="TreeGrafter"/>
</dbReference>
<dbReference type="RefSeq" id="WP_212693492.1">
    <property type="nucleotide sequence ID" value="NZ_CP058561.1"/>
</dbReference>
<sequence>MSGKRVTRKDVADRAGVTPTIVSYVTNNNRYVSKDKRERVLQAIKELGYHPNTVALGLKCKKSYHIAFICDDISNEHFAKIVMDMEDIANERGYIISFCNTRRDEQYINKLISRQFDGAIISTDILEGELINKFPDIGIPTILFGNRIHENISKDITFVNIDIYGGTLKAMEHLVKEGHTKIAFVDSSLKEQDTIDYNDLRVKGYAEIHEKYNMVLNKDYIIQGANGYKDVFEKSYKLFQSKDRPTAILVNDDMHAYIVMSAVKSLNLQVPEDVSIIGYNDTTIAKYMVPRLTTVEIPRKKISRAALELLIDKIEGKVVKDIDIDTDLIIGNTTKSMTQ</sequence>
<dbReference type="SUPFAM" id="SSF47413">
    <property type="entry name" value="lambda repressor-like DNA-binding domains"/>
    <property type="match status" value="1"/>
</dbReference>
<dbReference type="InterPro" id="IPR046335">
    <property type="entry name" value="LacI/GalR-like_sensor"/>
</dbReference>
<keyword evidence="3" id="KW-0804">Transcription</keyword>
<keyword evidence="1" id="KW-0805">Transcription regulation</keyword>
<dbReference type="Proteomes" id="UP000677305">
    <property type="component" value="Chromosome"/>
</dbReference>
<evidence type="ECO:0000313" key="6">
    <source>
        <dbReference type="Proteomes" id="UP000677305"/>
    </source>
</evidence>
<dbReference type="KEGG" id="vgu:HYG85_10970"/>
<evidence type="ECO:0000256" key="1">
    <source>
        <dbReference type="ARBA" id="ARBA00023015"/>
    </source>
</evidence>
<proteinExistence type="predicted"/>
<dbReference type="Pfam" id="PF00356">
    <property type="entry name" value="LacI"/>
    <property type="match status" value="1"/>
</dbReference>
<dbReference type="SMART" id="SM00354">
    <property type="entry name" value="HTH_LACI"/>
    <property type="match status" value="1"/>
</dbReference>
<evidence type="ECO:0000256" key="2">
    <source>
        <dbReference type="ARBA" id="ARBA00023125"/>
    </source>
</evidence>
<keyword evidence="2 5" id="KW-0238">DNA-binding</keyword>
<evidence type="ECO:0000256" key="3">
    <source>
        <dbReference type="ARBA" id="ARBA00023163"/>
    </source>
</evidence>
<dbReference type="CDD" id="cd06267">
    <property type="entry name" value="PBP1_LacI_sugar_binding-like"/>
    <property type="match status" value="1"/>
</dbReference>
<dbReference type="PANTHER" id="PTHR30146:SF109">
    <property type="entry name" value="HTH-TYPE TRANSCRIPTIONAL REGULATOR GALS"/>
    <property type="match status" value="1"/>
</dbReference>
<evidence type="ECO:0000259" key="4">
    <source>
        <dbReference type="PROSITE" id="PS50932"/>
    </source>
</evidence>
<dbReference type="CDD" id="cd01392">
    <property type="entry name" value="HTH_LacI"/>
    <property type="match status" value="1"/>
</dbReference>
<dbReference type="AlphaFoldDB" id="A0A8J8SCG6"/>
<feature type="domain" description="HTH lacI-type" evidence="4">
    <location>
        <begin position="6"/>
        <end position="60"/>
    </location>
</feature>
<dbReference type="Gene3D" id="3.40.50.2300">
    <property type="match status" value="2"/>
</dbReference>
<dbReference type="EMBL" id="CP058561">
    <property type="protein sequence ID" value="QUH29411.1"/>
    <property type="molecule type" value="Genomic_DNA"/>
</dbReference>
<evidence type="ECO:0000313" key="5">
    <source>
        <dbReference type="EMBL" id="QUH29411.1"/>
    </source>
</evidence>
<gene>
    <name evidence="5" type="ORF">HYG85_10970</name>
</gene>
<dbReference type="Gene3D" id="1.10.260.40">
    <property type="entry name" value="lambda repressor-like DNA-binding domains"/>
    <property type="match status" value="1"/>
</dbReference>
<dbReference type="SUPFAM" id="SSF53822">
    <property type="entry name" value="Periplasmic binding protein-like I"/>
    <property type="match status" value="1"/>
</dbReference>
<dbReference type="PANTHER" id="PTHR30146">
    <property type="entry name" value="LACI-RELATED TRANSCRIPTIONAL REPRESSOR"/>
    <property type="match status" value="1"/>
</dbReference>
<keyword evidence="6" id="KW-1185">Reference proteome</keyword>
<dbReference type="Pfam" id="PF13377">
    <property type="entry name" value="Peripla_BP_3"/>
    <property type="match status" value="1"/>
</dbReference>
<name>A0A8J8SCG6_9FIRM</name>
<organism evidence="5 6">
    <name type="scientific">Vallitalea guaymasensis</name>
    <dbReference type="NCBI Taxonomy" id="1185412"/>
    <lineage>
        <taxon>Bacteria</taxon>
        <taxon>Bacillati</taxon>
        <taxon>Bacillota</taxon>
        <taxon>Clostridia</taxon>
        <taxon>Lachnospirales</taxon>
        <taxon>Vallitaleaceae</taxon>
        <taxon>Vallitalea</taxon>
    </lineage>
</organism>
<dbReference type="InterPro" id="IPR000843">
    <property type="entry name" value="HTH_LacI"/>
</dbReference>
<dbReference type="PROSITE" id="PS50932">
    <property type="entry name" value="HTH_LACI_2"/>
    <property type="match status" value="1"/>
</dbReference>
<reference evidence="5 6" key="1">
    <citation type="submission" date="2020-07" db="EMBL/GenBank/DDBJ databases">
        <title>Vallitalea guaymasensis genome.</title>
        <authorList>
            <person name="Postec A."/>
        </authorList>
    </citation>
    <scope>NUCLEOTIDE SEQUENCE [LARGE SCALE GENOMIC DNA]</scope>
    <source>
        <strain evidence="5 6">Ra1766G1</strain>
    </source>
</reference>
<dbReference type="GO" id="GO:0000976">
    <property type="term" value="F:transcription cis-regulatory region binding"/>
    <property type="evidence" value="ECO:0007669"/>
    <property type="project" value="TreeGrafter"/>
</dbReference>
<protein>
    <submittedName>
        <fullName evidence="5">LacI family DNA-binding transcriptional regulator</fullName>
    </submittedName>
</protein>
<accession>A0A8J8SCG6</accession>
<dbReference type="InterPro" id="IPR028082">
    <property type="entry name" value="Peripla_BP_I"/>
</dbReference>